<dbReference type="FunFam" id="3.20.20.380:FF:000003">
    <property type="entry name" value="Copper homeostasis protein CutC"/>
    <property type="match status" value="1"/>
</dbReference>
<keyword evidence="5" id="KW-1185">Reference proteome</keyword>
<dbReference type="GO" id="GO:0005507">
    <property type="term" value="F:copper ion binding"/>
    <property type="evidence" value="ECO:0007669"/>
    <property type="project" value="TreeGrafter"/>
</dbReference>
<reference evidence="4 5" key="1">
    <citation type="journal article" date="2015" name="Genome Announc.">
        <title>Expanding the biotechnology potential of lactobacilli through comparative genomics of 213 strains and associated genera.</title>
        <authorList>
            <person name="Sun Z."/>
            <person name="Harris H.M."/>
            <person name="McCann A."/>
            <person name="Guo C."/>
            <person name="Argimon S."/>
            <person name="Zhang W."/>
            <person name="Yang X."/>
            <person name="Jeffery I.B."/>
            <person name="Cooney J.C."/>
            <person name="Kagawa T.F."/>
            <person name="Liu W."/>
            <person name="Song Y."/>
            <person name="Salvetti E."/>
            <person name="Wrobel A."/>
            <person name="Rasinkangas P."/>
            <person name="Parkhill J."/>
            <person name="Rea M.C."/>
            <person name="O'Sullivan O."/>
            <person name="Ritari J."/>
            <person name="Douillard F.P."/>
            <person name="Paul Ross R."/>
            <person name="Yang R."/>
            <person name="Briner A.E."/>
            <person name="Felis G.E."/>
            <person name="de Vos W.M."/>
            <person name="Barrangou R."/>
            <person name="Klaenhammer T.R."/>
            <person name="Caufield P.W."/>
            <person name="Cui Y."/>
            <person name="Zhang H."/>
            <person name="O'Toole P.W."/>
        </authorList>
    </citation>
    <scope>NUCLEOTIDE SEQUENCE [LARGE SCALE GENOMIC DNA]</scope>
    <source>
        <strain evidence="4 5">DSM 20183</strain>
    </source>
</reference>
<protein>
    <recommendedName>
        <fullName evidence="3">PF03932 family protein CutC</fullName>
    </recommendedName>
</protein>
<dbReference type="EMBL" id="AZDG01000006">
    <property type="protein sequence ID" value="KRK64908.1"/>
    <property type="molecule type" value="Genomic_DNA"/>
</dbReference>
<evidence type="ECO:0000256" key="2">
    <source>
        <dbReference type="ARBA" id="ARBA00022490"/>
    </source>
</evidence>
<dbReference type="Proteomes" id="UP000050929">
    <property type="component" value="Unassembled WGS sequence"/>
</dbReference>
<evidence type="ECO:0000256" key="1">
    <source>
        <dbReference type="ARBA" id="ARBA00007768"/>
    </source>
</evidence>
<comment type="similarity">
    <text evidence="1 3">Belongs to the CutC family.</text>
</comment>
<dbReference type="InterPro" id="IPR005627">
    <property type="entry name" value="CutC-like"/>
</dbReference>
<dbReference type="PANTHER" id="PTHR12598">
    <property type="entry name" value="COPPER HOMEOSTASIS PROTEIN CUTC"/>
    <property type="match status" value="1"/>
</dbReference>
<dbReference type="InterPro" id="IPR036822">
    <property type="entry name" value="CutC-like_dom_sf"/>
</dbReference>
<organism evidence="4 5">
    <name type="scientific">Companilactobacillus tucceti DSM 20183</name>
    <dbReference type="NCBI Taxonomy" id="1423811"/>
    <lineage>
        <taxon>Bacteria</taxon>
        <taxon>Bacillati</taxon>
        <taxon>Bacillota</taxon>
        <taxon>Bacilli</taxon>
        <taxon>Lactobacillales</taxon>
        <taxon>Lactobacillaceae</taxon>
        <taxon>Companilactobacillus</taxon>
    </lineage>
</organism>
<proteinExistence type="inferred from homology"/>
<dbReference type="Pfam" id="PF03932">
    <property type="entry name" value="CutC"/>
    <property type="match status" value="1"/>
</dbReference>
<dbReference type="PATRIC" id="fig|1423811.3.peg.1797"/>
<sequence>MKEVTIIFKEIALENFTNIPQAVLAGANRIELNDNLSAGGTTPSLGVLKESSKYLQEKSIPLVEMIRPRGGNFVYNDLEIKMMETDLFEAQKLGIDAVTFGALTQEGEIDEDAMEQLIAASSGMQVVFHMAFDDISSDKQKESIDWLADHDVDRILTHGGPFEIPIMDNLDSLQQLIDYADGRITILPGGGVTYENCDEIASKLGVKELHGTRLIDLA</sequence>
<dbReference type="GO" id="GO:0005737">
    <property type="term" value="C:cytoplasm"/>
    <property type="evidence" value="ECO:0007669"/>
    <property type="project" value="UniProtKB-SubCell"/>
</dbReference>
<evidence type="ECO:0000256" key="3">
    <source>
        <dbReference type="HAMAP-Rule" id="MF_00795"/>
    </source>
</evidence>
<dbReference type="Gene3D" id="3.20.20.380">
    <property type="entry name" value="Copper homeostasis (CutC) domain"/>
    <property type="match status" value="1"/>
</dbReference>
<evidence type="ECO:0000313" key="5">
    <source>
        <dbReference type="Proteomes" id="UP000050929"/>
    </source>
</evidence>
<dbReference type="PANTHER" id="PTHR12598:SF0">
    <property type="entry name" value="COPPER HOMEOSTASIS PROTEIN CUTC HOMOLOG"/>
    <property type="match status" value="1"/>
</dbReference>
<gene>
    <name evidence="3" type="primary">cutC</name>
    <name evidence="4" type="ORF">FC72_GL001758</name>
</gene>
<keyword evidence="2 3" id="KW-0963">Cytoplasm</keyword>
<comment type="subcellular location">
    <subcellularLocation>
        <location evidence="3">Cytoplasm</location>
    </subcellularLocation>
</comment>
<dbReference type="SUPFAM" id="SSF110395">
    <property type="entry name" value="CutC-like"/>
    <property type="match status" value="1"/>
</dbReference>
<dbReference type="STRING" id="1423811.FC72_GL001758"/>
<comment type="caution">
    <text evidence="4">The sequence shown here is derived from an EMBL/GenBank/DDBJ whole genome shotgun (WGS) entry which is preliminary data.</text>
</comment>
<evidence type="ECO:0000313" key="4">
    <source>
        <dbReference type="EMBL" id="KRK64908.1"/>
    </source>
</evidence>
<dbReference type="HAMAP" id="MF_00795">
    <property type="entry name" value="CutC"/>
    <property type="match status" value="1"/>
</dbReference>
<dbReference type="AlphaFoldDB" id="A0A0R1J111"/>
<accession>A0A0R1J111</accession>
<name>A0A0R1J111_9LACO</name>
<comment type="caution">
    <text evidence="3">Once thought to be involved in copper homeostasis, experiments in E.coli have shown this is not the case.</text>
</comment>